<gene>
    <name evidence="2" type="ORF">GCM10017591_27460</name>
</gene>
<dbReference type="Pfam" id="PF13401">
    <property type="entry name" value="AAA_22"/>
    <property type="match status" value="1"/>
</dbReference>
<dbReference type="EMBL" id="BSER01000013">
    <property type="protein sequence ID" value="GLJ96683.1"/>
    <property type="molecule type" value="Genomic_DNA"/>
</dbReference>
<evidence type="ECO:0000259" key="1">
    <source>
        <dbReference type="Pfam" id="PF13401"/>
    </source>
</evidence>
<comment type="caution">
    <text evidence="2">The sequence shown here is derived from an EMBL/GenBank/DDBJ whole genome shotgun (WGS) entry which is preliminary data.</text>
</comment>
<feature type="domain" description="ORC1/DEAH AAA+ ATPase" evidence="1">
    <location>
        <begin position="88"/>
        <end position="225"/>
    </location>
</feature>
<protein>
    <recommendedName>
        <fullName evidence="1">ORC1/DEAH AAA+ ATPase domain-containing protein</fullName>
    </recommendedName>
</protein>
<name>A0A9W6HPC2_9MICO</name>
<sequence>MIKPDTGPSTYEWWKYLAERPSPVRPERLSMAQIRALDTVARRDYGRQRRRWHESILLRTPQVVRANEQLDDLLEANEDAVTRVRAAAAIDAPPSLGKSTTVDAYGLRYHREQIDQLGEYVDDNDDILRIPVCRITLTGDVTIKGLHQQLFEFYAHPARRATTGRVLARDLATMAGDAVRRHETRLIIIDDVHFLRPGTEKGEQVANELKWLANEYPATFLFAGVALKQRGLFSEGRNGEFAALAQTGRRWTLLQLHAFDPLTVIGAPVWRDTLLGIEQRLMLARMRPGTLADTLSDYLYIRSTGVIGSLMQLIRLGAIRAIRTGKETLDTDLLEQVSIDEAAEIARGATAILVNKARRVARS</sequence>
<reference evidence="2" key="2">
    <citation type="submission" date="2023-01" db="EMBL/GenBank/DDBJ databases">
        <authorList>
            <person name="Sun Q."/>
            <person name="Evtushenko L."/>
        </authorList>
    </citation>
    <scope>NUCLEOTIDE SEQUENCE</scope>
    <source>
        <strain evidence="2">VKM Ac-1940</strain>
    </source>
</reference>
<accession>A0A9W6HPC2</accession>
<evidence type="ECO:0000313" key="2">
    <source>
        <dbReference type="EMBL" id="GLJ96683.1"/>
    </source>
</evidence>
<dbReference type="Proteomes" id="UP001142291">
    <property type="component" value="Unassembled WGS sequence"/>
</dbReference>
<organism evidence="2 3">
    <name type="scientific">Microbacterium dextranolyticum</name>
    <dbReference type="NCBI Taxonomy" id="36806"/>
    <lineage>
        <taxon>Bacteria</taxon>
        <taxon>Bacillati</taxon>
        <taxon>Actinomycetota</taxon>
        <taxon>Actinomycetes</taxon>
        <taxon>Micrococcales</taxon>
        <taxon>Microbacteriaceae</taxon>
        <taxon>Microbacterium</taxon>
    </lineage>
</organism>
<evidence type="ECO:0000313" key="3">
    <source>
        <dbReference type="Proteomes" id="UP001142291"/>
    </source>
</evidence>
<proteinExistence type="predicted"/>
<reference evidence="2" key="1">
    <citation type="journal article" date="2014" name="Int. J. Syst. Evol. Microbiol.">
        <title>Complete genome sequence of Corynebacterium casei LMG S-19264T (=DSM 44701T), isolated from a smear-ripened cheese.</title>
        <authorList>
            <consortium name="US DOE Joint Genome Institute (JGI-PGF)"/>
            <person name="Walter F."/>
            <person name="Albersmeier A."/>
            <person name="Kalinowski J."/>
            <person name="Ruckert C."/>
        </authorList>
    </citation>
    <scope>NUCLEOTIDE SEQUENCE</scope>
    <source>
        <strain evidence="2">VKM Ac-1940</strain>
    </source>
</reference>
<dbReference type="GO" id="GO:0016887">
    <property type="term" value="F:ATP hydrolysis activity"/>
    <property type="evidence" value="ECO:0007669"/>
    <property type="project" value="InterPro"/>
</dbReference>
<dbReference type="AlphaFoldDB" id="A0A9W6HPC2"/>
<dbReference type="InterPro" id="IPR049945">
    <property type="entry name" value="AAA_22"/>
</dbReference>
<keyword evidence="3" id="KW-1185">Reference proteome</keyword>